<feature type="transmembrane region" description="Helical" evidence="6">
    <location>
        <begin position="220"/>
        <end position="238"/>
    </location>
</feature>
<comment type="subcellular location">
    <subcellularLocation>
        <location evidence="1">Membrane</location>
        <topology evidence="1">Multi-pass membrane protein</topology>
    </subcellularLocation>
</comment>
<evidence type="ECO:0000256" key="1">
    <source>
        <dbReference type="ARBA" id="ARBA00004141"/>
    </source>
</evidence>
<feature type="domain" description="Rhodopsin" evidence="7">
    <location>
        <begin position="38"/>
        <end position="257"/>
    </location>
</feature>
<protein>
    <recommendedName>
        <fullName evidence="7">Rhodopsin domain-containing protein</fullName>
    </recommendedName>
</protein>
<dbReference type="STRING" id="1043004.A0A074WN84"/>
<dbReference type="OrthoDB" id="5398233at2759"/>
<dbReference type="HOGENOM" id="CLU_019101_1_1_1"/>
<feature type="transmembrane region" description="Helical" evidence="6">
    <location>
        <begin position="96"/>
        <end position="119"/>
    </location>
</feature>
<dbReference type="InterPro" id="IPR049326">
    <property type="entry name" value="Rhodopsin_dom_fungi"/>
</dbReference>
<gene>
    <name evidence="8" type="ORF">M436DRAFT_43550</name>
</gene>
<evidence type="ECO:0000256" key="5">
    <source>
        <dbReference type="ARBA" id="ARBA00038359"/>
    </source>
</evidence>
<dbReference type="RefSeq" id="XP_013428419.1">
    <property type="nucleotide sequence ID" value="XM_013572965.1"/>
</dbReference>
<dbReference type="EMBL" id="KL584707">
    <property type="protein sequence ID" value="KEQ74593.1"/>
    <property type="molecule type" value="Genomic_DNA"/>
</dbReference>
<dbReference type="InterPro" id="IPR052337">
    <property type="entry name" value="SAT4-like"/>
</dbReference>
<evidence type="ECO:0000256" key="2">
    <source>
        <dbReference type="ARBA" id="ARBA00022692"/>
    </source>
</evidence>
<organism evidence="8 9">
    <name type="scientific">Aureobasidium namibiae CBS 147.97</name>
    <dbReference type="NCBI Taxonomy" id="1043004"/>
    <lineage>
        <taxon>Eukaryota</taxon>
        <taxon>Fungi</taxon>
        <taxon>Dikarya</taxon>
        <taxon>Ascomycota</taxon>
        <taxon>Pezizomycotina</taxon>
        <taxon>Dothideomycetes</taxon>
        <taxon>Dothideomycetidae</taxon>
        <taxon>Dothideales</taxon>
        <taxon>Saccotheciaceae</taxon>
        <taxon>Aureobasidium</taxon>
    </lineage>
</organism>
<proteinExistence type="inferred from homology"/>
<feature type="transmembrane region" description="Helical" evidence="6">
    <location>
        <begin position="20"/>
        <end position="37"/>
    </location>
</feature>
<keyword evidence="4 6" id="KW-0472">Membrane</keyword>
<dbReference type="AlphaFoldDB" id="A0A074WN84"/>
<evidence type="ECO:0000259" key="7">
    <source>
        <dbReference type="Pfam" id="PF20684"/>
    </source>
</evidence>
<evidence type="ECO:0000256" key="6">
    <source>
        <dbReference type="SAM" id="Phobius"/>
    </source>
</evidence>
<keyword evidence="2 6" id="KW-0812">Transmembrane</keyword>
<evidence type="ECO:0000313" key="8">
    <source>
        <dbReference type="EMBL" id="KEQ74593.1"/>
    </source>
</evidence>
<name>A0A074WN84_9PEZI</name>
<dbReference type="PANTHER" id="PTHR33048">
    <property type="entry name" value="PTH11-LIKE INTEGRAL MEMBRANE PROTEIN (AFU_ORTHOLOGUE AFUA_5G11245)"/>
    <property type="match status" value="1"/>
</dbReference>
<reference evidence="8 9" key="1">
    <citation type="journal article" date="2014" name="BMC Genomics">
        <title>Genome sequencing of four Aureobasidium pullulans varieties: biotechnological potential, stress tolerance, and description of new species.</title>
        <authorList>
            <person name="Gostin Ar C."/>
            <person name="Ohm R.A."/>
            <person name="Kogej T."/>
            <person name="Sonjak S."/>
            <person name="Turk M."/>
            <person name="Zajc J."/>
            <person name="Zalar P."/>
            <person name="Grube M."/>
            <person name="Sun H."/>
            <person name="Han J."/>
            <person name="Sharma A."/>
            <person name="Chiniquy J."/>
            <person name="Ngan C.Y."/>
            <person name="Lipzen A."/>
            <person name="Barry K."/>
            <person name="Grigoriev I.V."/>
            <person name="Gunde-Cimerman N."/>
        </authorList>
    </citation>
    <scope>NUCLEOTIDE SEQUENCE [LARGE SCALE GENOMIC DNA]</scope>
    <source>
        <strain evidence="8 9">CBS 147.97</strain>
    </source>
</reference>
<evidence type="ECO:0000313" key="9">
    <source>
        <dbReference type="Proteomes" id="UP000027730"/>
    </source>
</evidence>
<feature type="non-terminal residue" evidence="8">
    <location>
        <position position="341"/>
    </location>
</feature>
<dbReference type="GeneID" id="25409969"/>
<keyword evidence="9" id="KW-1185">Reference proteome</keyword>
<accession>A0A074WN84</accession>
<evidence type="ECO:0000256" key="3">
    <source>
        <dbReference type="ARBA" id="ARBA00022989"/>
    </source>
</evidence>
<dbReference type="GO" id="GO:0016020">
    <property type="term" value="C:membrane"/>
    <property type="evidence" value="ECO:0007669"/>
    <property type="project" value="UniProtKB-SubCell"/>
</dbReference>
<evidence type="ECO:0000256" key="4">
    <source>
        <dbReference type="ARBA" id="ARBA00023136"/>
    </source>
</evidence>
<dbReference type="Pfam" id="PF20684">
    <property type="entry name" value="Fung_rhodopsin"/>
    <property type="match status" value="1"/>
</dbReference>
<keyword evidence="3 6" id="KW-1133">Transmembrane helix</keyword>
<dbReference type="PANTHER" id="PTHR33048:SF19">
    <property type="entry name" value="MEMBRANE PROTEIN PTH11-LIKE, PUTATIVE (AFU_ORTHOLOGUE AFUA_1G14080)-RELATED"/>
    <property type="match status" value="1"/>
</dbReference>
<comment type="similarity">
    <text evidence="5">Belongs to the SAT4 family.</text>
</comment>
<feature type="transmembrane region" description="Helical" evidence="6">
    <location>
        <begin position="140"/>
        <end position="159"/>
    </location>
</feature>
<sequence>MGLWNNAPPEPRTRAGNWPTLLFSWWCTAFAVVIILTRLGGRKVRSGRLFQEDKVMALSLIPLLARMGLVHVILMYGTNNVQGANLTPYEIYLRQIGSKLVLAARINYALFIWISKFTVSEFLKRITSAIWRRSYEITLHCIRVFLVATFIAVVIATLAECQPFDHYWQVVPDPGPQCRQGYAQLITMGTADIITDILLVAFPIPIVLRSQIPLKRKLSLVCLFSFSVALIVITGLRMPNVINHHGRQQYRTVWASAEILASAAVSNAIILGTFVKDRGVKKNKYRAGATLDTISRADTRRATIESIHRDSEEALFREMGVRMPEELCGPKTHVPRPAPVA</sequence>
<feature type="transmembrane region" description="Helical" evidence="6">
    <location>
        <begin position="182"/>
        <end position="208"/>
    </location>
</feature>
<feature type="transmembrane region" description="Helical" evidence="6">
    <location>
        <begin position="253"/>
        <end position="275"/>
    </location>
</feature>
<dbReference type="Proteomes" id="UP000027730">
    <property type="component" value="Unassembled WGS sequence"/>
</dbReference>
<feature type="transmembrane region" description="Helical" evidence="6">
    <location>
        <begin position="57"/>
        <end position="76"/>
    </location>
</feature>